<comment type="caution">
    <text evidence="3">The sequence shown here is derived from an EMBL/GenBank/DDBJ whole genome shotgun (WGS) entry which is preliminary data.</text>
</comment>
<reference evidence="3 4" key="1">
    <citation type="journal article" date="2021" name="Elife">
        <title>Chloroplast acquisition without the gene transfer in kleptoplastic sea slugs, Plakobranchus ocellatus.</title>
        <authorList>
            <person name="Maeda T."/>
            <person name="Takahashi S."/>
            <person name="Yoshida T."/>
            <person name="Shimamura S."/>
            <person name="Takaki Y."/>
            <person name="Nagai Y."/>
            <person name="Toyoda A."/>
            <person name="Suzuki Y."/>
            <person name="Arimoto A."/>
            <person name="Ishii H."/>
            <person name="Satoh N."/>
            <person name="Nishiyama T."/>
            <person name="Hasebe M."/>
            <person name="Maruyama T."/>
            <person name="Minagawa J."/>
            <person name="Obokata J."/>
            <person name="Shigenobu S."/>
        </authorList>
    </citation>
    <scope>NUCLEOTIDE SEQUENCE [LARGE SCALE GENOMIC DNA]</scope>
</reference>
<dbReference type="InterPro" id="IPR047001">
    <property type="entry name" value="MnmG_C_subdom"/>
</dbReference>
<dbReference type="EMBL" id="BLXT01003028">
    <property type="protein sequence ID" value="GFO00109.1"/>
    <property type="molecule type" value="Genomic_DNA"/>
</dbReference>
<dbReference type="Proteomes" id="UP000735302">
    <property type="component" value="Unassembled WGS sequence"/>
</dbReference>
<gene>
    <name evidence="3" type="ORF">PoB_002661400</name>
</gene>
<evidence type="ECO:0000313" key="4">
    <source>
        <dbReference type="Proteomes" id="UP000735302"/>
    </source>
</evidence>
<keyword evidence="4" id="KW-1185">Reference proteome</keyword>
<dbReference type="InterPro" id="IPR026904">
    <property type="entry name" value="MnmG_C"/>
</dbReference>
<dbReference type="Pfam" id="PF13932">
    <property type="entry name" value="SAM_GIDA_C"/>
    <property type="match status" value="1"/>
</dbReference>
<name>A0AAV3ZXT4_9GAST</name>
<feature type="region of interest" description="Disordered" evidence="1">
    <location>
        <begin position="194"/>
        <end position="223"/>
    </location>
</feature>
<protein>
    <submittedName>
        <fullName evidence="3">tRNA uridine 5-carboxymethylaminomethyl modification enzyme mnmg</fullName>
    </submittedName>
</protein>
<feature type="compositionally biased region" description="Polar residues" evidence="1">
    <location>
        <begin position="194"/>
        <end position="211"/>
    </location>
</feature>
<evidence type="ECO:0000256" key="1">
    <source>
        <dbReference type="SAM" id="MobiDB-lite"/>
    </source>
</evidence>
<sequence length="223" mass="23602">MDGESAVVNVPDGNSTIVGVPHGDSTIVGVPDGGSVVATLNLGSVRTRGRPKGQDRINRFAKKRKLATNSVVEESAVVDSCVLCGVCGDIEFAREFCVNGMIKRIINIHRHIIFAVEGIRNSGAQRFPTPPHPSLNASLMLISLTDLNMFNDAKSKLAEARPASIAAASRILGITPAAIVILLNHVKSSGRLQTSREAQHYSTRSGVSSHQACAPADRSDSPT</sequence>
<dbReference type="InterPro" id="IPR044920">
    <property type="entry name" value="MnmG_C_subdom_sf"/>
</dbReference>
<dbReference type="Gene3D" id="1.10.150.570">
    <property type="entry name" value="GidA associated domain, C-terminal subdomain"/>
    <property type="match status" value="1"/>
</dbReference>
<dbReference type="AlphaFoldDB" id="A0AAV3ZXT4"/>
<proteinExistence type="predicted"/>
<organism evidence="3 4">
    <name type="scientific">Plakobranchus ocellatus</name>
    <dbReference type="NCBI Taxonomy" id="259542"/>
    <lineage>
        <taxon>Eukaryota</taxon>
        <taxon>Metazoa</taxon>
        <taxon>Spiralia</taxon>
        <taxon>Lophotrochozoa</taxon>
        <taxon>Mollusca</taxon>
        <taxon>Gastropoda</taxon>
        <taxon>Heterobranchia</taxon>
        <taxon>Euthyneura</taxon>
        <taxon>Panpulmonata</taxon>
        <taxon>Sacoglossa</taxon>
        <taxon>Placobranchoidea</taxon>
        <taxon>Plakobranchidae</taxon>
        <taxon>Plakobranchus</taxon>
    </lineage>
</organism>
<evidence type="ECO:0000313" key="3">
    <source>
        <dbReference type="EMBL" id="GFO00109.1"/>
    </source>
</evidence>
<dbReference type="SMART" id="SM01228">
    <property type="entry name" value="GIDA_assoc_3"/>
    <property type="match status" value="1"/>
</dbReference>
<accession>A0AAV3ZXT4</accession>
<feature type="domain" description="tRNA uridine 5-carboxymethylaminomethyl modification enzyme C-terminal subdomain" evidence="2">
    <location>
        <begin position="112"/>
        <end position="184"/>
    </location>
</feature>
<evidence type="ECO:0000259" key="2">
    <source>
        <dbReference type="SMART" id="SM01228"/>
    </source>
</evidence>